<dbReference type="EMBL" id="LAZR01005276">
    <property type="protein sequence ID" value="KKN01318.1"/>
    <property type="molecule type" value="Genomic_DNA"/>
</dbReference>
<accession>A0A0F9Q7J2</accession>
<protein>
    <submittedName>
        <fullName evidence="1">Uncharacterized protein</fullName>
    </submittedName>
</protein>
<gene>
    <name evidence="1" type="ORF">LCGC14_1129090</name>
</gene>
<reference evidence="1" key="1">
    <citation type="journal article" date="2015" name="Nature">
        <title>Complex archaea that bridge the gap between prokaryotes and eukaryotes.</title>
        <authorList>
            <person name="Spang A."/>
            <person name="Saw J.H."/>
            <person name="Jorgensen S.L."/>
            <person name="Zaremba-Niedzwiedzka K."/>
            <person name="Martijn J."/>
            <person name="Lind A.E."/>
            <person name="van Eijk R."/>
            <person name="Schleper C."/>
            <person name="Guy L."/>
            <person name="Ettema T.J."/>
        </authorList>
    </citation>
    <scope>NUCLEOTIDE SEQUENCE</scope>
</reference>
<organism evidence="1">
    <name type="scientific">marine sediment metagenome</name>
    <dbReference type="NCBI Taxonomy" id="412755"/>
    <lineage>
        <taxon>unclassified sequences</taxon>
        <taxon>metagenomes</taxon>
        <taxon>ecological metagenomes</taxon>
    </lineage>
</organism>
<proteinExistence type="predicted"/>
<dbReference type="AlphaFoldDB" id="A0A0F9Q7J2"/>
<sequence length="134" mass="15712">MGYWSPTNSYDSDACHDILDKLKCDKDYPETDLIEHLLSYHCLPSNVDTDYDLPQELYLGIVMWGLHHGVVVARKRLTHARNCAVLMINDKEYLARWKAPKKRLWMIRGEIVQIDKWLNLTPKEFNVQKALGRI</sequence>
<comment type="caution">
    <text evidence="1">The sequence shown here is derived from an EMBL/GenBank/DDBJ whole genome shotgun (WGS) entry which is preliminary data.</text>
</comment>
<evidence type="ECO:0000313" key="1">
    <source>
        <dbReference type="EMBL" id="KKN01318.1"/>
    </source>
</evidence>
<name>A0A0F9Q7J2_9ZZZZ</name>